<protein>
    <submittedName>
        <fullName evidence="1">Eclosion-hormone-2</fullName>
    </submittedName>
</protein>
<proteinExistence type="evidence at transcript level"/>
<dbReference type="GO" id="GO:0007218">
    <property type="term" value="P:neuropeptide signaling pathway"/>
    <property type="evidence" value="ECO:0007669"/>
    <property type="project" value="InterPro"/>
</dbReference>
<dbReference type="GO" id="GO:0008255">
    <property type="term" value="F:ecdysis-triggering hormone activity"/>
    <property type="evidence" value="ECO:0007669"/>
    <property type="project" value="InterPro"/>
</dbReference>
<organism evidence="1">
    <name type="scientific">Gecarcinus lateralis</name>
    <name type="common">Blackback land crab</name>
    <dbReference type="NCBI Taxonomy" id="6769"/>
    <lineage>
        <taxon>Eukaryota</taxon>
        <taxon>Metazoa</taxon>
        <taxon>Ecdysozoa</taxon>
        <taxon>Arthropoda</taxon>
        <taxon>Crustacea</taxon>
        <taxon>Multicrustacea</taxon>
        <taxon>Malacostraca</taxon>
        <taxon>Eumalacostraca</taxon>
        <taxon>Eucarida</taxon>
        <taxon>Decapoda</taxon>
        <taxon>Pleocyemata</taxon>
        <taxon>Brachyura</taxon>
        <taxon>Eubrachyura</taxon>
        <taxon>Grapsoidea</taxon>
        <taxon>Gecarcinidae</taxon>
        <taxon>Gecarcinus</taxon>
    </lineage>
</organism>
<dbReference type="AlphaFoldDB" id="A0AA50I8F2"/>
<dbReference type="GO" id="GO:0018990">
    <property type="term" value="P:ecdysis, chitin-based cuticle"/>
    <property type="evidence" value="ECO:0007669"/>
    <property type="project" value="InterPro"/>
</dbReference>
<name>A0AA50I8F2_GECLA</name>
<evidence type="ECO:0000313" key="1">
    <source>
        <dbReference type="EMBL" id="WLV89616.1"/>
    </source>
</evidence>
<dbReference type="Pfam" id="PF04736">
    <property type="entry name" value="Eclosion"/>
    <property type="match status" value="1"/>
</dbReference>
<dbReference type="InterPro" id="IPR006825">
    <property type="entry name" value="Eclosion"/>
</dbReference>
<accession>A0AA50I8F2</accession>
<sequence>MYTDYFNGGLCGEFCVRTKGRFIPDCNRPDVLIDMFLQRLE</sequence>
<reference evidence="1" key="1">
    <citation type="submission" date="2023-05" db="EMBL/GenBank/DDBJ databases">
        <authorList>
            <person name="Tran N.M."/>
            <person name="Glendinning S."/>
            <person name="Mykles D.L."/>
            <person name="Elizur A."/>
            <person name="Ventura T."/>
        </authorList>
    </citation>
    <scope>NUCLEOTIDE SEQUENCE</scope>
</reference>
<dbReference type="EMBL" id="OR067769">
    <property type="protein sequence ID" value="WLV89616.1"/>
    <property type="molecule type" value="mRNA"/>
</dbReference>